<dbReference type="EMBL" id="BMAT01009352">
    <property type="protein sequence ID" value="GFS04796.1"/>
    <property type="molecule type" value="Genomic_DNA"/>
</dbReference>
<dbReference type="SUPFAM" id="SSF53335">
    <property type="entry name" value="S-adenosyl-L-methionine-dependent methyltransferases"/>
    <property type="match status" value="2"/>
</dbReference>
<evidence type="ECO:0000256" key="3">
    <source>
        <dbReference type="ARBA" id="ARBA00022691"/>
    </source>
</evidence>
<keyword evidence="3" id="KW-0949">S-adenosyl-L-methionine</keyword>
<comment type="caution">
    <text evidence="5">The sequence shown here is derived from an EMBL/GenBank/DDBJ whole genome shotgun (WGS) entry which is preliminary data.</text>
</comment>
<dbReference type="Pfam" id="PF05724">
    <property type="entry name" value="TPMT"/>
    <property type="match status" value="2"/>
</dbReference>
<dbReference type="GO" id="GO:0032259">
    <property type="term" value="P:methylation"/>
    <property type="evidence" value="ECO:0007669"/>
    <property type="project" value="UniProtKB-KW"/>
</dbReference>
<dbReference type="Proteomes" id="UP000762676">
    <property type="component" value="Unassembled WGS sequence"/>
</dbReference>
<feature type="transmembrane region" description="Helical" evidence="4">
    <location>
        <begin position="72"/>
        <end position="96"/>
    </location>
</feature>
<dbReference type="AlphaFoldDB" id="A0AAV4I6R9"/>
<evidence type="ECO:0000313" key="6">
    <source>
        <dbReference type="Proteomes" id="UP000762676"/>
    </source>
</evidence>
<name>A0AAV4I6R9_9GAST</name>
<dbReference type="PROSITE" id="PS51585">
    <property type="entry name" value="SAM_MT_TPMT"/>
    <property type="match status" value="1"/>
</dbReference>
<gene>
    <name evidence="5" type="ORF">ElyMa_004665900</name>
</gene>
<dbReference type="PANTHER" id="PTHR10259">
    <property type="entry name" value="THIOPURINE S-METHYLTRANSFERASE"/>
    <property type="match status" value="1"/>
</dbReference>
<accession>A0AAV4I6R9</accession>
<evidence type="ECO:0000256" key="1">
    <source>
        <dbReference type="ARBA" id="ARBA00022603"/>
    </source>
</evidence>
<evidence type="ECO:0000256" key="4">
    <source>
        <dbReference type="SAM" id="Phobius"/>
    </source>
</evidence>
<evidence type="ECO:0000256" key="2">
    <source>
        <dbReference type="ARBA" id="ARBA00022679"/>
    </source>
</evidence>
<sequence>MSTAAPTSDDPFKYWAYRYDQGHTAWNMPHANPVLEKYFDKLSPDRKPKKVLVTMCGMSMDMNWLADKGMEVIGVDIALPALTAPATVTIIIPIVIKTPLTLMIADKGMEVIGVDIALPALTAPATVTIIIPIVIKTPLTLRLADKGMEVIGVDIALPALTKFVAQSGQDWTETAAPKLGPDAKLFTRKDGKIKLYWGDALTFSMDVEGRFDAMFDCNGLHVLDSNKTRLYASMAKRLLNPGGRLLLEAGAYDEKLLEDENFKPPLPIPPPYTLRLQDIKELFEPECTVEHLGTMHTEEIFYNHPADFHDYLIIKK</sequence>
<proteinExistence type="predicted"/>
<evidence type="ECO:0000313" key="5">
    <source>
        <dbReference type="EMBL" id="GFS04796.1"/>
    </source>
</evidence>
<dbReference type="InterPro" id="IPR008854">
    <property type="entry name" value="TPMT"/>
</dbReference>
<dbReference type="InterPro" id="IPR029063">
    <property type="entry name" value="SAM-dependent_MTases_sf"/>
</dbReference>
<keyword evidence="4" id="KW-1133">Transmembrane helix</keyword>
<keyword evidence="4" id="KW-0472">Membrane</keyword>
<keyword evidence="4" id="KW-0812">Transmembrane</keyword>
<protein>
    <submittedName>
        <fullName evidence="5">Thiopurine S-methyltransferase</fullName>
    </submittedName>
</protein>
<organism evidence="5 6">
    <name type="scientific">Elysia marginata</name>
    <dbReference type="NCBI Taxonomy" id="1093978"/>
    <lineage>
        <taxon>Eukaryota</taxon>
        <taxon>Metazoa</taxon>
        <taxon>Spiralia</taxon>
        <taxon>Lophotrochozoa</taxon>
        <taxon>Mollusca</taxon>
        <taxon>Gastropoda</taxon>
        <taxon>Heterobranchia</taxon>
        <taxon>Euthyneura</taxon>
        <taxon>Panpulmonata</taxon>
        <taxon>Sacoglossa</taxon>
        <taxon>Placobranchoidea</taxon>
        <taxon>Plakobranchidae</taxon>
        <taxon>Elysia</taxon>
    </lineage>
</organism>
<dbReference type="PANTHER" id="PTHR10259:SF11">
    <property type="entry name" value="THIOPURINE S-METHYLTRANSFERASE"/>
    <property type="match status" value="1"/>
</dbReference>
<keyword evidence="2" id="KW-0808">Transferase</keyword>
<feature type="transmembrane region" description="Helical" evidence="4">
    <location>
        <begin position="116"/>
        <end position="135"/>
    </location>
</feature>
<keyword evidence="6" id="KW-1185">Reference proteome</keyword>
<dbReference type="Gene3D" id="3.40.50.150">
    <property type="entry name" value="Vaccinia Virus protein VP39"/>
    <property type="match status" value="2"/>
</dbReference>
<dbReference type="GO" id="GO:0008119">
    <property type="term" value="F:thiopurine S-methyltransferase activity"/>
    <property type="evidence" value="ECO:0007669"/>
    <property type="project" value="TreeGrafter"/>
</dbReference>
<reference evidence="5 6" key="1">
    <citation type="journal article" date="2021" name="Elife">
        <title>Chloroplast acquisition without the gene transfer in kleptoplastic sea slugs, Plakobranchus ocellatus.</title>
        <authorList>
            <person name="Maeda T."/>
            <person name="Takahashi S."/>
            <person name="Yoshida T."/>
            <person name="Shimamura S."/>
            <person name="Takaki Y."/>
            <person name="Nagai Y."/>
            <person name="Toyoda A."/>
            <person name="Suzuki Y."/>
            <person name="Arimoto A."/>
            <person name="Ishii H."/>
            <person name="Satoh N."/>
            <person name="Nishiyama T."/>
            <person name="Hasebe M."/>
            <person name="Maruyama T."/>
            <person name="Minagawa J."/>
            <person name="Obokata J."/>
            <person name="Shigenobu S."/>
        </authorList>
    </citation>
    <scope>NUCLEOTIDE SEQUENCE [LARGE SCALE GENOMIC DNA]</scope>
</reference>
<keyword evidence="1" id="KW-0489">Methyltransferase</keyword>